<dbReference type="Gene3D" id="3.60.40.10">
    <property type="entry name" value="PPM-type phosphatase domain"/>
    <property type="match status" value="1"/>
</dbReference>
<keyword evidence="2" id="KW-1133">Transmembrane helix</keyword>
<dbReference type="Proteomes" id="UP001501509">
    <property type="component" value="Unassembled WGS sequence"/>
</dbReference>
<dbReference type="EMBL" id="BAAATD010000002">
    <property type="protein sequence ID" value="GAA2582844.1"/>
    <property type="molecule type" value="Genomic_DNA"/>
</dbReference>
<dbReference type="SUPFAM" id="SSF81606">
    <property type="entry name" value="PP2C-like"/>
    <property type="match status" value="1"/>
</dbReference>
<evidence type="ECO:0000313" key="5">
    <source>
        <dbReference type="Proteomes" id="UP001501509"/>
    </source>
</evidence>
<dbReference type="InterPro" id="IPR001932">
    <property type="entry name" value="PPM-type_phosphatase-like_dom"/>
</dbReference>
<keyword evidence="2" id="KW-0472">Membrane</keyword>
<name>A0ABN3PHZ9_9ACTN</name>
<dbReference type="RefSeq" id="WP_344538909.1">
    <property type="nucleotide sequence ID" value="NZ_BAAATD010000002.1"/>
</dbReference>
<feature type="transmembrane region" description="Helical" evidence="2">
    <location>
        <begin position="12"/>
        <end position="32"/>
    </location>
</feature>
<evidence type="ECO:0000256" key="1">
    <source>
        <dbReference type="ARBA" id="ARBA00022801"/>
    </source>
</evidence>
<feature type="transmembrane region" description="Helical" evidence="2">
    <location>
        <begin position="62"/>
        <end position="82"/>
    </location>
</feature>
<dbReference type="SMART" id="SM00331">
    <property type="entry name" value="PP2C_SIG"/>
    <property type="match status" value="1"/>
</dbReference>
<reference evidence="4 5" key="1">
    <citation type="journal article" date="2019" name="Int. J. Syst. Evol. Microbiol.">
        <title>The Global Catalogue of Microorganisms (GCM) 10K type strain sequencing project: providing services to taxonomists for standard genome sequencing and annotation.</title>
        <authorList>
            <consortium name="The Broad Institute Genomics Platform"/>
            <consortium name="The Broad Institute Genome Sequencing Center for Infectious Disease"/>
            <person name="Wu L."/>
            <person name="Ma J."/>
        </authorList>
    </citation>
    <scope>NUCLEOTIDE SEQUENCE [LARGE SCALE GENOMIC DNA]</scope>
    <source>
        <strain evidence="4 5">JCM 6833</strain>
    </source>
</reference>
<dbReference type="Pfam" id="PF07228">
    <property type="entry name" value="SpoIIE"/>
    <property type="match status" value="1"/>
</dbReference>
<organism evidence="4 5">
    <name type="scientific">Actinomadura fulvescens</name>
    <dbReference type="NCBI Taxonomy" id="46160"/>
    <lineage>
        <taxon>Bacteria</taxon>
        <taxon>Bacillati</taxon>
        <taxon>Actinomycetota</taxon>
        <taxon>Actinomycetes</taxon>
        <taxon>Streptosporangiales</taxon>
        <taxon>Thermomonosporaceae</taxon>
        <taxon>Actinomadura</taxon>
    </lineage>
</organism>
<dbReference type="InterPro" id="IPR052016">
    <property type="entry name" value="Bact_Sigma-Reg"/>
</dbReference>
<protein>
    <submittedName>
        <fullName evidence="4">PP2C family protein-serine/threonine phosphatase</fullName>
    </submittedName>
</protein>
<proteinExistence type="predicted"/>
<keyword evidence="1" id="KW-0378">Hydrolase</keyword>
<accession>A0ABN3PHZ9</accession>
<dbReference type="PANTHER" id="PTHR43156">
    <property type="entry name" value="STAGE II SPORULATION PROTEIN E-RELATED"/>
    <property type="match status" value="1"/>
</dbReference>
<evidence type="ECO:0000313" key="4">
    <source>
        <dbReference type="EMBL" id="GAA2582844.1"/>
    </source>
</evidence>
<comment type="caution">
    <text evidence="4">The sequence shown here is derived from an EMBL/GenBank/DDBJ whole genome shotgun (WGS) entry which is preliminary data.</text>
</comment>
<evidence type="ECO:0000256" key="2">
    <source>
        <dbReference type="SAM" id="Phobius"/>
    </source>
</evidence>
<evidence type="ECO:0000259" key="3">
    <source>
        <dbReference type="SMART" id="SM00331"/>
    </source>
</evidence>
<dbReference type="InterPro" id="IPR036457">
    <property type="entry name" value="PPM-type-like_dom_sf"/>
</dbReference>
<sequence>MPWPEHSARSDCGKSVPAAVTLLTLLCAILVLDLVMPGAYTVMPLLVAVPALAALSPTCPRCAALTGVAALLAGAPLALMHVPTRPTVVVSSVAGIAISTAMMWVACRRQERSDCAQADLRAVLEAMQRAVLRPVPRRLGPLAAESHYLAAAEHAHVGGDLYEGVATPYGVRLIVGDAMGKGLSAVEKAADVLGAFRELAHNETSLAGMAVRLDAYLAACGLHGEFVTALLVEIGPDGRTASFVSCGHPPPLLLSGGRVSFVDAEPFAPPLGLFDLGGSLGAATTVRLREGDRLLLYTDGVTEARDAGGRFYPLADRVAGLYDESPRGLVGKLVDDLRAHVGGRLHDDAALLLVRSEPAVVPAPRQGERIQADH</sequence>
<feature type="transmembrane region" description="Helical" evidence="2">
    <location>
        <begin position="88"/>
        <end position="107"/>
    </location>
</feature>
<keyword evidence="2" id="KW-0812">Transmembrane</keyword>
<gene>
    <name evidence="4" type="ORF">GCM10010411_14350</name>
</gene>
<keyword evidence="5" id="KW-1185">Reference proteome</keyword>
<dbReference type="PANTHER" id="PTHR43156:SF2">
    <property type="entry name" value="STAGE II SPORULATION PROTEIN E"/>
    <property type="match status" value="1"/>
</dbReference>
<feature type="domain" description="PPM-type phosphatase" evidence="3">
    <location>
        <begin position="142"/>
        <end position="356"/>
    </location>
</feature>